<organism evidence="2 3">
    <name type="scientific">Flavivirga eckloniae</name>
    <dbReference type="NCBI Taxonomy" id="1803846"/>
    <lineage>
        <taxon>Bacteria</taxon>
        <taxon>Pseudomonadati</taxon>
        <taxon>Bacteroidota</taxon>
        <taxon>Flavobacteriia</taxon>
        <taxon>Flavobacteriales</taxon>
        <taxon>Flavobacteriaceae</taxon>
        <taxon>Flavivirga</taxon>
    </lineage>
</organism>
<keyword evidence="1" id="KW-1133">Transmembrane helix</keyword>
<reference evidence="2 3" key="1">
    <citation type="submission" date="2018-01" db="EMBL/GenBank/DDBJ databases">
        <title>Complete genome sequence of Flavivirga eckloniae ECD14 isolated from seaweed Ecklonia cava.</title>
        <authorList>
            <person name="Lee J.H."/>
            <person name="Baik K.S."/>
            <person name="Seong C.N."/>
        </authorList>
    </citation>
    <scope>NUCLEOTIDE SEQUENCE [LARGE SCALE GENOMIC DNA]</scope>
    <source>
        <strain evidence="2 3">ECD14</strain>
    </source>
</reference>
<sequence>MKIAYKKRHVIVNLIIALVWLVWFLVISFIGEELNWKDYGWLGFSLMYLLVYLYQKQYKYLSIEKGVLKVMYPLGSKVKLNEIKQIKKFANDYILKTDKEELVIDTRIIDPDSLSDLNTELEKLNVKWV</sequence>
<feature type="transmembrane region" description="Helical" evidence="1">
    <location>
        <begin position="12"/>
        <end position="30"/>
    </location>
</feature>
<dbReference type="AlphaFoldDB" id="A0A2K9PMC7"/>
<evidence type="ECO:0000313" key="3">
    <source>
        <dbReference type="Proteomes" id="UP000235826"/>
    </source>
</evidence>
<accession>A0A2K9PMC7</accession>
<keyword evidence="1" id="KW-0812">Transmembrane</keyword>
<feature type="transmembrane region" description="Helical" evidence="1">
    <location>
        <begin position="36"/>
        <end position="54"/>
    </location>
</feature>
<dbReference type="OrthoDB" id="1452529at2"/>
<evidence type="ECO:0000313" key="2">
    <source>
        <dbReference type="EMBL" id="AUP78224.1"/>
    </source>
</evidence>
<protein>
    <submittedName>
        <fullName evidence="2">Uncharacterized protein</fullName>
    </submittedName>
</protein>
<proteinExistence type="predicted"/>
<evidence type="ECO:0000256" key="1">
    <source>
        <dbReference type="SAM" id="Phobius"/>
    </source>
</evidence>
<dbReference type="Proteomes" id="UP000235826">
    <property type="component" value="Chromosome"/>
</dbReference>
<keyword evidence="1" id="KW-0472">Membrane</keyword>
<dbReference type="EMBL" id="CP025791">
    <property type="protein sequence ID" value="AUP78224.1"/>
    <property type="molecule type" value="Genomic_DNA"/>
</dbReference>
<dbReference type="RefSeq" id="WP_102754880.1">
    <property type="nucleotide sequence ID" value="NZ_CP025791.1"/>
</dbReference>
<name>A0A2K9PMC7_9FLAO</name>
<gene>
    <name evidence="2" type="ORF">C1H87_05620</name>
</gene>
<keyword evidence="3" id="KW-1185">Reference proteome</keyword>
<dbReference type="KEGG" id="fek:C1H87_05620"/>